<evidence type="ECO:0000313" key="4">
    <source>
        <dbReference type="Proteomes" id="UP001234581"/>
    </source>
</evidence>
<evidence type="ECO:0000256" key="1">
    <source>
        <dbReference type="ARBA" id="ARBA00010954"/>
    </source>
</evidence>
<comment type="caution">
    <text evidence="3">The sequence shown here is derived from an EMBL/GenBank/DDBJ whole genome shotgun (WGS) entry which is preliminary data.</text>
</comment>
<accession>A0AAD7Y2C4</accession>
<feature type="region of interest" description="Disordered" evidence="2">
    <location>
        <begin position="221"/>
        <end position="255"/>
    </location>
</feature>
<dbReference type="GeneID" id="83209505"/>
<dbReference type="Proteomes" id="UP001234581">
    <property type="component" value="Unassembled WGS sequence"/>
</dbReference>
<feature type="compositionally biased region" description="Polar residues" evidence="2">
    <location>
        <begin position="221"/>
        <end position="235"/>
    </location>
</feature>
<name>A0AAD7Y2C4_9FUNG</name>
<dbReference type="PANTHER" id="PTHR12832">
    <property type="entry name" value="TESTIS-SPECIFIC PROTEIN PBS13 T-COMPLEX 11"/>
    <property type="match status" value="1"/>
</dbReference>
<dbReference type="Pfam" id="PF05794">
    <property type="entry name" value="Tcp11"/>
    <property type="match status" value="1"/>
</dbReference>
<organism evidence="3 4">
    <name type="scientific">Lichtheimia ornata</name>
    <dbReference type="NCBI Taxonomy" id="688661"/>
    <lineage>
        <taxon>Eukaryota</taxon>
        <taxon>Fungi</taxon>
        <taxon>Fungi incertae sedis</taxon>
        <taxon>Mucoromycota</taxon>
        <taxon>Mucoromycotina</taxon>
        <taxon>Mucoromycetes</taxon>
        <taxon>Mucorales</taxon>
        <taxon>Lichtheimiaceae</taxon>
        <taxon>Lichtheimia</taxon>
    </lineage>
</organism>
<dbReference type="RefSeq" id="XP_058347306.1">
    <property type="nucleotide sequence ID" value="XM_058482175.1"/>
</dbReference>
<evidence type="ECO:0008006" key="5">
    <source>
        <dbReference type="Google" id="ProtNLM"/>
    </source>
</evidence>
<evidence type="ECO:0000256" key="2">
    <source>
        <dbReference type="SAM" id="MobiDB-lite"/>
    </source>
</evidence>
<sequence>MSCSNNKSDNHCAQLFSKGNASSINEWTVAFSDLGLPQVTNKATWMEFDKLTELIARPETIECTASIINNLIHPSSKQPTQRARIFLTAYIILTCPKAILQETPIPLRKRLQVAAKRLLMSFEAYLSCRDPNEDMQQTIQMQWQGYGRLFQAWKKNDRAQLLEASTAHYNGLMDLKHTIQEKTPDGPDRREACDALEEQLRQVQAKIERLGGPIVHVSNEQPAANTIPTPPSSHNGSDDENGQRQQDEDQEQKQQALHMLQGMSQKGGVSNEQLAHEIILDPEFKLERAKGIERQVTAIARRAFFDKLDEDLTQGVPAAHDTLLEVVADVRQQLLKVAPRNEEEAIYSNLDLELMRQQLTARVCDLDEKINWIISVMQRSCAPIRDNEVESIHNCSRLSEKLGCIVDVLQDMAIDLANVQLRALRPHLLPIAIEYGRSKFEEAIAADPEAQALPNTKQWLQEAYNRLLSNNSTSNVLTATNPNPTHEAIFQDAFIHLLLSSKSVAEWAPETLRLDIARLVRFQNTAQAITIVAALLTLARNFGIVDEDEHAVLAETLFKLLEDHNTSPQHLAAEIERRVDTMGGNTKREEMIRTMVDKTLSHNDAIYALLSRRVASVLKSYLATRDMAAPTALYSYGLRHVSDPLQGLCEHVHVLADYHYRMHEQRYFGIINRMM</sequence>
<protein>
    <recommendedName>
        <fullName evidence="5">Tcp11-domain-containing protein</fullName>
    </recommendedName>
</protein>
<dbReference type="InterPro" id="IPR008862">
    <property type="entry name" value="Tcp11"/>
</dbReference>
<gene>
    <name evidence="3" type="ORF">O0I10_002087</name>
</gene>
<evidence type="ECO:0000313" key="3">
    <source>
        <dbReference type="EMBL" id="KAJ8662393.1"/>
    </source>
</evidence>
<dbReference type="EMBL" id="JARTCD010000005">
    <property type="protein sequence ID" value="KAJ8662393.1"/>
    <property type="molecule type" value="Genomic_DNA"/>
</dbReference>
<keyword evidence="4" id="KW-1185">Reference proteome</keyword>
<dbReference type="AlphaFoldDB" id="A0AAD7Y2C4"/>
<proteinExistence type="inferred from homology"/>
<reference evidence="3 4" key="1">
    <citation type="submission" date="2023-03" db="EMBL/GenBank/DDBJ databases">
        <title>Genome sequence of Lichtheimia ornata CBS 291.66.</title>
        <authorList>
            <person name="Mohabir J.T."/>
            <person name="Shea T.P."/>
            <person name="Kurbessoian T."/>
            <person name="Berby B."/>
            <person name="Fontaine J."/>
            <person name="Livny J."/>
            <person name="Gnirke A."/>
            <person name="Stajich J.E."/>
            <person name="Cuomo C.A."/>
        </authorList>
    </citation>
    <scope>NUCLEOTIDE SEQUENCE [LARGE SCALE GENOMIC DNA]</scope>
    <source>
        <strain evidence="3">CBS 291.66</strain>
    </source>
</reference>
<dbReference type="GO" id="GO:0010737">
    <property type="term" value="P:protein kinase A signaling"/>
    <property type="evidence" value="ECO:0007669"/>
    <property type="project" value="TreeGrafter"/>
</dbReference>
<dbReference type="PANTHER" id="PTHR12832:SF11">
    <property type="entry name" value="LD23868P"/>
    <property type="match status" value="1"/>
</dbReference>
<comment type="similarity">
    <text evidence="1">Belongs to the TCP11 family.</text>
</comment>